<dbReference type="FunFam" id="3.40.50.2020:FF:000014">
    <property type="entry name" value="Ribose-phosphate pyrophosphokinase 1"/>
    <property type="match status" value="1"/>
</dbReference>
<dbReference type="GO" id="GO:0016301">
    <property type="term" value="F:kinase activity"/>
    <property type="evidence" value="ECO:0007669"/>
    <property type="project" value="UniProtKB-KW"/>
</dbReference>
<dbReference type="EMBL" id="CP014143">
    <property type="protein sequence ID" value="AOS96439.1"/>
    <property type="molecule type" value="Genomic_DNA"/>
</dbReference>
<keyword evidence="5 9" id="KW-0418">Kinase</keyword>
<evidence type="ECO:0000259" key="8">
    <source>
        <dbReference type="Pfam" id="PF13793"/>
    </source>
</evidence>
<evidence type="ECO:0000256" key="6">
    <source>
        <dbReference type="ARBA" id="ARBA00022840"/>
    </source>
</evidence>
<gene>
    <name evidence="9" type="primary">prs_2</name>
    <name evidence="9" type="ORF">AUP74_00974</name>
</gene>
<feature type="domain" description="Ribose-phosphate pyrophosphokinase N-terminal" evidence="8">
    <location>
        <begin position="7"/>
        <end position="126"/>
    </location>
</feature>
<sequence>MSTEKLRVFSLEAGAALADAVAAELGIARARHEERDFTDGEHKLRPLDDVEGADVYLLQSLYGDNHSSVDDKLIRLLFFIATLKDVGARRVTAVVPYLCYGRKDRRTKLRDPLSNRYLASLFEAMGTDAAVTLDAHNQAAFENAFRCRSLHLQAMPLFVDYAAQALKGEERPLVVASPDVGGVKRAEALRSALGEKLGRQIGRAFVEKYRSEGQLSGGTLVGDVRDAAVLIVDDLISGGGTIERATAALHNAGAARILVAASHGQFSDGAREKLGGLPLDAVVVTDSLPQPTTSGPISILTCAPLLAEAIRRLHGGGPACELSL</sequence>
<accession>A0A1C9W5L4</accession>
<name>A0A1C9W5L4_9GAMM</name>
<dbReference type="GO" id="GO:0005524">
    <property type="term" value="F:ATP binding"/>
    <property type="evidence" value="ECO:0007669"/>
    <property type="project" value="UniProtKB-KW"/>
</dbReference>
<evidence type="ECO:0000313" key="9">
    <source>
        <dbReference type="EMBL" id="AOS96439.1"/>
    </source>
</evidence>
<evidence type="ECO:0000313" key="10">
    <source>
        <dbReference type="Proteomes" id="UP000095672"/>
    </source>
</evidence>
<evidence type="ECO:0000256" key="7">
    <source>
        <dbReference type="ARBA" id="ARBA00049535"/>
    </source>
</evidence>
<dbReference type="Pfam" id="PF14572">
    <property type="entry name" value="Pribosyl_synth"/>
    <property type="match status" value="1"/>
</dbReference>
<evidence type="ECO:0000256" key="1">
    <source>
        <dbReference type="ARBA" id="ARBA00013247"/>
    </source>
</evidence>
<keyword evidence="4" id="KW-0547">Nucleotide-binding</keyword>
<dbReference type="GO" id="GO:0000287">
    <property type="term" value="F:magnesium ion binding"/>
    <property type="evidence" value="ECO:0007669"/>
    <property type="project" value="InterPro"/>
</dbReference>
<evidence type="ECO:0000256" key="5">
    <source>
        <dbReference type="ARBA" id="ARBA00022777"/>
    </source>
</evidence>
<dbReference type="GO" id="GO:0005737">
    <property type="term" value="C:cytoplasm"/>
    <property type="evidence" value="ECO:0007669"/>
    <property type="project" value="TreeGrafter"/>
</dbReference>
<dbReference type="EC" id="2.7.6.1" evidence="1"/>
<dbReference type="Gene3D" id="3.40.50.2020">
    <property type="match status" value="2"/>
</dbReference>
<evidence type="ECO:0000256" key="3">
    <source>
        <dbReference type="ARBA" id="ARBA00022727"/>
    </source>
</evidence>
<keyword evidence="3" id="KW-0545">Nucleotide biosynthesis</keyword>
<keyword evidence="2 9" id="KW-0808">Transferase</keyword>
<dbReference type="PATRIC" id="fig|1769779.3.peg.992"/>
<dbReference type="KEGG" id="micc:AUP74_00974"/>
<reference evidence="10" key="1">
    <citation type="submission" date="2016-01" db="EMBL/GenBank/DDBJ databases">
        <title>Complete genome sequence of Microbulbifer sp. CCB-MM1, a halophile isolated from Matang Mangrove Forest, Perak.</title>
        <authorList>
            <person name="Moh T.H."/>
            <person name="Dinesh B."/>
            <person name="Lau N.-S."/>
            <person name="Go F."/>
            <person name="Alexander Chong S.-C."/>
        </authorList>
    </citation>
    <scope>NUCLEOTIDE SEQUENCE [LARGE SCALE GENOMIC DNA]</scope>
    <source>
        <strain evidence="10">CCB-MM1</strain>
    </source>
</reference>
<dbReference type="InterPro" id="IPR029099">
    <property type="entry name" value="Pribosyltran_N"/>
</dbReference>
<organism evidence="9 10">
    <name type="scientific">Microbulbifer aggregans</name>
    <dbReference type="NCBI Taxonomy" id="1769779"/>
    <lineage>
        <taxon>Bacteria</taxon>
        <taxon>Pseudomonadati</taxon>
        <taxon>Pseudomonadota</taxon>
        <taxon>Gammaproteobacteria</taxon>
        <taxon>Cellvibrionales</taxon>
        <taxon>Microbulbiferaceae</taxon>
        <taxon>Microbulbifer</taxon>
    </lineage>
</organism>
<protein>
    <recommendedName>
        <fullName evidence="1">ribose-phosphate diphosphokinase</fullName>
        <ecNumber evidence="1">2.7.6.1</ecNumber>
    </recommendedName>
</protein>
<evidence type="ECO:0000256" key="4">
    <source>
        <dbReference type="ARBA" id="ARBA00022741"/>
    </source>
</evidence>
<keyword evidence="6" id="KW-0067">ATP-binding</keyword>
<comment type="catalytic activity">
    <reaction evidence="7">
        <text>D-ribose 5-phosphate + ATP = 5-phospho-alpha-D-ribose 1-diphosphate + AMP + H(+)</text>
        <dbReference type="Rhea" id="RHEA:15609"/>
        <dbReference type="ChEBI" id="CHEBI:15378"/>
        <dbReference type="ChEBI" id="CHEBI:30616"/>
        <dbReference type="ChEBI" id="CHEBI:58017"/>
        <dbReference type="ChEBI" id="CHEBI:78346"/>
        <dbReference type="ChEBI" id="CHEBI:456215"/>
        <dbReference type="EC" id="2.7.6.1"/>
    </reaction>
</comment>
<dbReference type="STRING" id="1769779.AUP74_00974"/>
<dbReference type="OrthoDB" id="324294at2"/>
<dbReference type="GO" id="GO:0004749">
    <property type="term" value="F:ribose phosphate diphosphokinase activity"/>
    <property type="evidence" value="ECO:0007669"/>
    <property type="project" value="UniProtKB-EC"/>
</dbReference>
<dbReference type="RefSeq" id="WP_069946574.1">
    <property type="nucleotide sequence ID" value="NZ_CP014143.1"/>
</dbReference>
<dbReference type="CDD" id="cd06223">
    <property type="entry name" value="PRTases_typeI"/>
    <property type="match status" value="1"/>
</dbReference>
<keyword evidence="10" id="KW-1185">Reference proteome</keyword>
<dbReference type="Pfam" id="PF13793">
    <property type="entry name" value="Pribosyltran_N"/>
    <property type="match status" value="1"/>
</dbReference>
<evidence type="ECO:0000256" key="2">
    <source>
        <dbReference type="ARBA" id="ARBA00022679"/>
    </source>
</evidence>
<dbReference type="PANTHER" id="PTHR10210">
    <property type="entry name" value="RIBOSE-PHOSPHATE DIPHOSPHOKINASE FAMILY MEMBER"/>
    <property type="match status" value="1"/>
</dbReference>
<dbReference type="SUPFAM" id="SSF53271">
    <property type="entry name" value="PRTase-like"/>
    <property type="match status" value="1"/>
</dbReference>
<dbReference type="AlphaFoldDB" id="A0A1C9W5L4"/>
<dbReference type="GO" id="GO:0006015">
    <property type="term" value="P:5-phosphoribose 1-diphosphate biosynthetic process"/>
    <property type="evidence" value="ECO:0007669"/>
    <property type="project" value="TreeGrafter"/>
</dbReference>
<dbReference type="NCBIfam" id="TIGR01251">
    <property type="entry name" value="ribP_PPkin"/>
    <property type="match status" value="1"/>
</dbReference>
<dbReference type="GO" id="GO:0006164">
    <property type="term" value="P:purine nucleotide biosynthetic process"/>
    <property type="evidence" value="ECO:0007669"/>
    <property type="project" value="TreeGrafter"/>
</dbReference>
<dbReference type="InterPro" id="IPR000836">
    <property type="entry name" value="PRTase_dom"/>
</dbReference>
<dbReference type="InterPro" id="IPR005946">
    <property type="entry name" value="Rib-P_diPkinase"/>
</dbReference>
<proteinExistence type="predicted"/>
<dbReference type="InterPro" id="IPR029057">
    <property type="entry name" value="PRTase-like"/>
</dbReference>
<dbReference type="SMART" id="SM01400">
    <property type="entry name" value="Pribosyltran_N"/>
    <property type="match status" value="1"/>
</dbReference>
<dbReference type="PANTHER" id="PTHR10210:SF32">
    <property type="entry name" value="RIBOSE-PHOSPHATE PYROPHOSPHOKINASE 2"/>
    <property type="match status" value="1"/>
</dbReference>
<dbReference type="Proteomes" id="UP000095672">
    <property type="component" value="Chromosome"/>
</dbReference>
<dbReference type="GO" id="GO:0002189">
    <property type="term" value="C:ribose phosphate diphosphokinase complex"/>
    <property type="evidence" value="ECO:0007669"/>
    <property type="project" value="TreeGrafter"/>
</dbReference>